<keyword evidence="3" id="KW-1185">Reference proteome</keyword>
<dbReference type="AlphaFoldDB" id="A0AAV5W9Q9"/>
<dbReference type="InterPro" id="IPR038050">
    <property type="entry name" value="Neuro_actylchol_rec"/>
</dbReference>
<keyword evidence="1" id="KW-0472">Membrane</keyword>
<protein>
    <submittedName>
        <fullName evidence="2">Uncharacterized protein</fullName>
    </submittedName>
</protein>
<reference evidence="2" key="1">
    <citation type="submission" date="2023-10" db="EMBL/GenBank/DDBJ databases">
        <title>Genome assembly of Pristionchus species.</title>
        <authorList>
            <person name="Yoshida K."/>
            <person name="Sommer R.J."/>
        </authorList>
    </citation>
    <scope>NUCLEOTIDE SEQUENCE</scope>
    <source>
        <strain evidence="2">RS5133</strain>
    </source>
</reference>
<feature type="transmembrane region" description="Helical" evidence="1">
    <location>
        <begin position="77"/>
        <end position="107"/>
    </location>
</feature>
<dbReference type="GO" id="GO:0006811">
    <property type="term" value="P:monoatomic ion transport"/>
    <property type="evidence" value="ECO:0007669"/>
    <property type="project" value="InterPro"/>
</dbReference>
<organism evidence="2 3">
    <name type="scientific">Pristionchus fissidentatus</name>
    <dbReference type="NCBI Taxonomy" id="1538716"/>
    <lineage>
        <taxon>Eukaryota</taxon>
        <taxon>Metazoa</taxon>
        <taxon>Ecdysozoa</taxon>
        <taxon>Nematoda</taxon>
        <taxon>Chromadorea</taxon>
        <taxon>Rhabditida</taxon>
        <taxon>Rhabditina</taxon>
        <taxon>Diplogasteromorpha</taxon>
        <taxon>Diplogasteroidea</taxon>
        <taxon>Neodiplogasteridae</taxon>
        <taxon>Pristionchus</taxon>
    </lineage>
</organism>
<proteinExistence type="predicted"/>
<sequence length="109" mass="12030">AVFTIHMERNFNYFIVFTILPTTILTAVCVLAMFHEAIDEYNRLEKIAIGVAALTGITLLLNIVADEVPRKKTTAVIAQFIIANLCVLTTAIIVVLVNPIGIVYSLLIR</sequence>
<gene>
    <name evidence="2" type="ORF">PFISCL1PPCAC_18069</name>
</gene>
<feature type="non-terminal residue" evidence="2">
    <location>
        <position position="1"/>
    </location>
</feature>
<comment type="caution">
    <text evidence="2">The sequence shown here is derived from an EMBL/GenBank/DDBJ whole genome shotgun (WGS) entry which is preliminary data.</text>
</comment>
<dbReference type="InterPro" id="IPR036719">
    <property type="entry name" value="Neuro-gated_channel_TM_sf"/>
</dbReference>
<dbReference type="Gene3D" id="1.20.58.390">
    <property type="entry name" value="Neurotransmitter-gated ion-channel transmembrane domain"/>
    <property type="match status" value="1"/>
</dbReference>
<feature type="transmembrane region" description="Helical" evidence="1">
    <location>
        <begin position="47"/>
        <end position="65"/>
    </location>
</feature>
<keyword evidence="1" id="KW-1133">Transmembrane helix</keyword>
<feature type="transmembrane region" description="Helical" evidence="1">
    <location>
        <begin position="13"/>
        <end position="35"/>
    </location>
</feature>
<dbReference type="GO" id="GO:0016020">
    <property type="term" value="C:membrane"/>
    <property type="evidence" value="ECO:0007669"/>
    <property type="project" value="InterPro"/>
</dbReference>
<accession>A0AAV5W9Q9</accession>
<evidence type="ECO:0000313" key="3">
    <source>
        <dbReference type="Proteomes" id="UP001432322"/>
    </source>
</evidence>
<name>A0AAV5W9Q9_9BILA</name>
<evidence type="ECO:0000313" key="2">
    <source>
        <dbReference type="EMBL" id="GMT26772.1"/>
    </source>
</evidence>
<keyword evidence="1" id="KW-0812">Transmembrane</keyword>
<evidence type="ECO:0000256" key="1">
    <source>
        <dbReference type="SAM" id="Phobius"/>
    </source>
</evidence>
<feature type="non-terminal residue" evidence="2">
    <location>
        <position position="109"/>
    </location>
</feature>
<dbReference type="SUPFAM" id="SSF90112">
    <property type="entry name" value="Neurotransmitter-gated ion-channel transmembrane pore"/>
    <property type="match status" value="1"/>
</dbReference>
<dbReference type="Proteomes" id="UP001432322">
    <property type="component" value="Unassembled WGS sequence"/>
</dbReference>
<dbReference type="EMBL" id="BTSY01000005">
    <property type="protein sequence ID" value="GMT26772.1"/>
    <property type="molecule type" value="Genomic_DNA"/>
</dbReference>